<dbReference type="AlphaFoldDB" id="A0A7C9INC5"/>
<name>A0A7C9INC5_9BACT</name>
<sequence length="168" mass="17268">MAGRAFGHRRPDGAAQGFTLIEVIAVLVLLGIIGIYATNRMGNDQFKAIAEADALRAALRYAQARAMADIYTWGISLSAGSYQLVEDNPSVANAPLPGGGGTTRTMPSGVTLGGAALILFDWRGQPVTSHITAIGGTASAATANQNITVTASASTETVTVTPYTGFIP</sequence>
<keyword evidence="1" id="KW-1133">Transmembrane helix</keyword>
<dbReference type="Proteomes" id="UP000482487">
    <property type="component" value="Unassembled WGS sequence"/>
</dbReference>
<comment type="caution">
    <text evidence="2">The sequence shown here is derived from an EMBL/GenBank/DDBJ whole genome shotgun (WGS) entry which is preliminary data.</text>
</comment>
<accession>A0A7C9INC5</accession>
<dbReference type="EMBL" id="WVUD01000072">
    <property type="protein sequence ID" value="MYL85281.1"/>
    <property type="molecule type" value="Genomic_DNA"/>
</dbReference>
<dbReference type="NCBIfam" id="TIGR02532">
    <property type="entry name" value="IV_pilin_GFxxxE"/>
    <property type="match status" value="1"/>
</dbReference>
<evidence type="ECO:0000256" key="1">
    <source>
        <dbReference type="SAM" id="Phobius"/>
    </source>
</evidence>
<gene>
    <name evidence="2" type="ORF">GTA51_19485</name>
</gene>
<organism evidence="2 3">
    <name type="scientific">Solidesulfovibrio aerotolerans</name>
    <dbReference type="NCBI Taxonomy" id="295255"/>
    <lineage>
        <taxon>Bacteria</taxon>
        <taxon>Pseudomonadati</taxon>
        <taxon>Thermodesulfobacteriota</taxon>
        <taxon>Desulfovibrionia</taxon>
        <taxon>Desulfovibrionales</taxon>
        <taxon>Desulfovibrionaceae</taxon>
        <taxon>Solidesulfovibrio</taxon>
    </lineage>
</organism>
<evidence type="ECO:0000313" key="2">
    <source>
        <dbReference type="EMBL" id="MYL85281.1"/>
    </source>
</evidence>
<dbReference type="InterPro" id="IPR045584">
    <property type="entry name" value="Pilin-like"/>
</dbReference>
<dbReference type="InterPro" id="IPR012902">
    <property type="entry name" value="N_methyl_site"/>
</dbReference>
<dbReference type="Pfam" id="PF07963">
    <property type="entry name" value="N_methyl"/>
    <property type="match status" value="1"/>
</dbReference>
<dbReference type="RefSeq" id="WP_160964088.1">
    <property type="nucleotide sequence ID" value="NZ_WVUD01000072.1"/>
</dbReference>
<keyword evidence="1" id="KW-0812">Transmembrane</keyword>
<keyword evidence="3" id="KW-1185">Reference proteome</keyword>
<protein>
    <submittedName>
        <fullName evidence="2">Prepilin-type N-terminal cleavage/methylation domain-containing protein</fullName>
    </submittedName>
</protein>
<evidence type="ECO:0000313" key="3">
    <source>
        <dbReference type="Proteomes" id="UP000482487"/>
    </source>
</evidence>
<dbReference type="OrthoDB" id="5472281at2"/>
<feature type="transmembrane region" description="Helical" evidence="1">
    <location>
        <begin position="14"/>
        <end position="37"/>
    </location>
</feature>
<proteinExistence type="predicted"/>
<dbReference type="SUPFAM" id="SSF54523">
    <property type="entry name" value="Pili subunits"/>
    <property type="match status" value="1"/>
</dbReference>
<keyword evidence="1" id="KW-0472">Membrane</keyword>
<reference evidence="2 3" key="1">
    <citation type="submission" date="2020-01" db="EMBL/GenBank/DDBJ databases">
        <title>Genome sequence of Desulfovibrio aerotolerans DSM 16695(T).</title>
        <authorList>
            <person name="Karnachuk O."/>
            <person name="Avakyan M."/>
            <person name="Mardanov A."/>
            <person name="Kadnikov V."/>
            <person name="Ravin N."/>
        </authorList>
    </citation>
    <scope>NUCLEOTIDE SEQUENCE [LARGE SCALE GENOMIC DNA]</scope>
    <source>
        <strain evidence="2 3">DSM 16695</strain>
    </source>
</reference>